<comment type="subunit">
    <text evidence="10">Homodimer.</text>
</comment>
<keyword evidence="13" id="KW-1185">Reference proteome</keyword>
<dbReference type="Proteomes" id="UP000321638">
    <property type="component" value="Unassembled WGS sequence"/>
</dbReference>
<comment type="similarity">
    <text evidence="4 10">Belongs to the NAD(P)-dependent epimerase/dehydratase family.</text>
</comment>
<dbReference type="EC" id="5.1.3.2" evidence="5 10"/>
<dbReference type="PANTHER" id="PTHR43725">
    <property type="entry name" value="UDP-GLUCOSE 4-EPIMERASE"/>
    <property type="match status" value="1"/>
</dbReference>
<dbReference type="UniPathway" id="UPA00214"/>
<protein>
    <recommendedName>
        <fullName evidence="6 10">UDP-glucose 4-epimerase</fullName>
        <ecNumber evidence="5 10">5.1.3.2</ecNumber>
    </recommendedName>
</protein>
<comment type="caution">
    <text evidence="12">The sequence shown here is derived from an EMBL/GenBank/DDBJ whole genome shotgun (WGS) entry which is preliminary data.</text>
</comment>
<dbReference type="Gene3D" id="3.90.25.10">
    <property type="entry name" value="UDP-galactose 4-epimerase, domain 1"/>
    <property type="match status" value="1"/>
</dbReference>
<evidence type="ECO:0000256" key="3">
    <source>
        <dbReference type="ARBA" id="ARBA00004947"/>
    </source>
</evidence>
<dbReference type="NCBIfam" id="TIGR01179">
    <property type="entry name" value="galE"/>
    <property type="match status" value="1"/>
</dbReference>
<evidence type="ECO:0000259" key="11">
    <source>
        <dbReference type="Pfam" id="PF01370"/>
    </source>
</evidence>
<dbReference type="OrthoDB" id="9801785at2"/>
<comment type="catalytic activity">
    <reaction evidence="1 10">
        <text>UDP-alpha-D-glucose = UDP-alpha-D-galactose</text>
        <dbReference type="Rhea" id="RHEA:22168"/>
        <dbReference type="ChEBI" id="CHEBI:58885"/>
        <dbReference type="ChEBI" id="CHEBI:66914"/>
        <dbReference type="EC" id="5.1.3.2"/>
    </reaction>
</comment>
<gene>
    <name evidence="12" type="primary">galE</name>
    <name evidence="12" type="ORF">FHP25_16400</name>
</gene>
<dbReference type="GO" id="GO:0033499">
    <property type="term" value="P:galactose catabolic process via UDP-galactose, Leloir pathway"/>
    <property type="evidence" value="ECO:0007669"/>
    <property type="project" value="TreeGrafter"/>
</dbReference>
<evidence type="ECO:0000256" key="4">
    <source>
        <dbReference type="ARBA" id="ARBA00007637"/>
    </source>
</evidence>
<keyword evidence="7 10" id="KW-0520">NAD</keyword>
<evidence type="ECO:0000256" key="6">
    <source>
        <dbReference type="ARBA" id="ARBA00018569"/>
    </source>
</evidence>
<evidence type="ECO:0000256" key="9">
    <source>
        <dbReference type="ARBA" id="ARBA00023277"/>
    </source>
</evidence>
<evidence type="ECO:0000256" key="8">
    <source>
        <dbReference type="ARBA" id="ARBA00023235"/>
    </source>
</evidence>
<proteinExistence type="inferred from homology"/>
<evidence type="ECO:0000256" key="2">
    <source>
        <dbReference type="ARBA" id="ARBA00001911"/>
    </source>
</evidence>
<dbReference type="Pfam" id="PF01370">
    <property type="entry name" value="Epimerase"/>
    <property type="match status" value="1"/>
</dbReference>
<dbReference type="PANTHER" id="PTHR43725:SF53">
    <property type="entry name" value="UDP-ARABINOSE 4-EPIMERASE 1"/>
    <property type="match status" value="1"/>
</dbReference>
<dbReference type="RefSeq" id="WP_147848029.1">
    <property type="nucleotide sequence ID" value="NZ_VDUZ01000017.1"/>
</dbReference>
<comment type="cofactor">
    <cofactor evidence="2 10">
        <name>NAD(+)</name>
        <dbReference type="ChEBI" id="CHEBI:57540"/>
    </cofactor>
</comment>
<keyword evidence="8 10" id="KW-0413">Isomerase</keyword>
<evidence type="ECO:0000256" key="1">
    <source>
        <dbReference type="ARBA" id="ARBA00000083"/>
    </source>
</evidence>
<dbReference type="EMBL" id="VDUZ01000017">
    <property type="protein sequence ID" value="TXL74656.1"/>
    <property type="molecule type" value="Genomic_DNA"/>
</dbReference>
<dbReference type="InterPro" id="IPR005886">
    <property type="entry name" value="UDP_G4E"/>
</dbReference>
<evidence type="ECO:0000256" key="5">
    <source>
        <dbReference type="ARBA" id="ARBA00013189"/>
    </source>
</evidence>
<reference evidence="12 13" key="1">
    <citation type="submission" date="2019-06" db="EMBL/GenBank/DDBJ databases">
        <title>New taxonomy in bacterial strain CC-CFT640, isolated from vineyard.</title>
        <authorList>
            <person name="Lin S.-Y."/>
            <person name="Tsai C.-F."/>
            <person name="Young C.-C."/>
        </authorList>
    </citation>
    <scope>NUCLEOTIDE SEQUENCE [LARGE SCALE GENOMIC DNA]</scope>
    <source>
        <strain evidence="12 13">CC-CFT640</strain>
    </source>
</reference>
<accession>A0A5C8PLU1</accession>
<organism evidence="12 13">
    <name type="scientific">Vineibacter terrae</name>
    <dbReference type="NCBI Taxonomy" id="2586908"/>
    <lineage>
        <taxon>Bacteria</taxon>
        <taxon>Pseudomonadati</taxon>
        <taxon>Pseudomonadota</taxon>
        <taxon>Alphaproteobacteria</taxon>
        <taxon>Hyphomicrobiales</taxon>
        <taxon>Vineibacter</taxon>
    </lineage>
</organism>
<dbReference type="SUPFAM" id="SSF51735">
    <property type="entry name" value="NAD(P)-binding Rossmann-fold domains"/>
    <property type="match status" value="1"/>
</dbReference>
<dbReference type="InterPro" id="IPR001509">
    <property type="entry name" value="Epimerase_deHydtase"/>
</dbReference>
<sequence length="325" mass="35200">MARSVVVTGGAGFIGSQICKRLASAGIVPVAYDTLEKGHDWAVRWGPLERGDIGDGVRLAEVLTRHKPEAIIHLAGYIEVGESMRDPERYWHNNTTKTQTLIETAEAHGVERFVFSSTCAIYGTPRTPLLAETHGFKPASVYGETKLAVEQMLRAPQRRIRSLALRYFNAAGADPDGEVGEAHDPESHLMPLAIDAMLGMGQPLSVFGDDYDTPDGTGVRDFVHVADLADAHARALDYLADGGTATALNVGSGQGYSVRQLIDATARIAGRPVPHSVGPRRPGDVAKLVCDTALIQRELGWSPTLGLEAQIEHALRWRRQMPRPS</sequence>
<dbReference type="AlphaFoldDB" id="A0A5C8PLU1"/>
<keyword evidence="9 10" id="KW-0119">Carbohydrate metabolism</keyword>
<evidence type="ECO:0000256" key="7">
    <source>
        <dbReference type="ARBA" id="ARBA00023027"/>
    </source>
</evidence>
<feature type="domain" description="NAD-dependent epimerase/dehydratase" evidence="11">
    <location>
        <begin position="5"/>
        <end position="251"/>
    </location>
</feature>
<name>A0A5C8PLU1_9HYPH</name>
<comment type="pathway">
    <text evidence="3 10">Carbohydrate metabolism; galactose metabolism.</text>
</comment>
<dbReference type="Gene3D" id="3.40.50.720">
    <property type="entry name" value="NAD(P)-binding Rossmann-like Domain"/>
    <property type="match status" value="1"/>
</dbReference>
<dbReference type="CDD" id="cd05247">
    <property type="entry name" value="UDP_G4E_1_SDR_e"/>
    <property type="match status" value="1"/>
</dbReference>
<dbReference type="GO" id="GO:0003978">
    <property type="term" value="F:UDP-glucose 4-epimerase activity"/>
    <property type="evidence" value="ECO:0007669"/>
    <property type="project" value="UniProtKB-UniRule"/>
</dbReference>
<evidence type="ECO:0000313" key="13">
    <source>
        <dbReference type="Proteomes" id="UP000321638"/>
    </source>
</evidence>
<evidence type="ECO:0000313" key="12">
    <source>
        <dbReference type="EMBL" id="TXL74656.1"/>
    </source>
</evidence>
<dbReference type="InterPro" id="IPR036291">
    <property type="entry name" value="NAD(P)-bd_dom_sf"/>
</dbReference>
<evidence type="ECO:0000256" key="10">
    <source>
        <dbReference type="RuleBase" id="RU366046"/>
    </source>
</evidence>